<dbReference type="Proteomes" id="UP000676336">
    <property type="component" value="Unassembled WGS sequence"/>
</dbReference>
<dbReference type="AlphaFoldDB" id="A0A8S3AYB7"/>
<evidence type="ECO:0000313" key="3">
    <source>
        <dbReference type="EMBL" id="CAF4536890.1"/>
    </source>
</evidence>
<feature type="region of interest" description="Disordered" evidence="1">
    <location>
        <begin position="24"/>
        <end position="58"/>
    </location>
</feature>
<sequence length="58" mass="6800">MACIWVTLHIVCWFCFYDRTPSTTAGPSASDDSPKHKYTRSDQPMRQEEQKLSPKIYF</sequence>
<keyword evidence="2" id="KW-0732">Signal</keyword>
<name>A0A8S3AYB7_9BILA</name>
<protein>
    <recommendedName>
        <fullName evidence="6">Secreted protein</fullName>
    </recommendedName>
</protein>
<comment type="caution">
    <text evidence="4">The sequence shown here is derived from an EMBL/GenBank/DDBJ whole genome shotgun (WGS) entry which is preliminary data.</text>
</comment>
<feature type="non-terminal residue" evidence="4">
    <location>
        <position position="1"/>
    </location>
</feature>
<dbReference type="EMBL" id="CAJOBI010142738">
    <property type="protein sequence ID" value="CAF4775277.1"/>
    <property type="molecule type" value="Genomic_DNA"/>
</dbReference>
<feature type="chain" id="PRO_5036273925" description="Secreted protein" evidence="2">
    <location>
        <begin position="26"/>
        <end position="58"/>
    </location>
</feature>
<feature type="signal peptide" evidence="2">
    <location>
        <begin position="1"/>
        <end position="25"/>
    </location>
</feature>
<feature type="compositionally biased region" description="Basic and acidic residues" evidence="1">
    <location>
        <begin position="32"/>
        <end position="52"/>
    </location>
</feature>
<evidence type="ECO:0000256" key="2">
    <source>
        <dbReference type="SAM" id="SignalP"/>
    </source>
</evidence>
<evidence type="ECO:0008006" key="6">
    <source>
        <dbReference type="Google" id="ProtNLM"/>
    </source>
</evidence>
<proteinExistence type="predicted"/>
<evidence type="ECO:0000313" key="5">
    <source>
        <dbReference type="Proteomes" id="UP000676336"/>
    </source>
</evidence>
<accession>A0A8S3AYB7</accession>
<evidence type="ECO:0000313" key="4">
    <source>
        <dbReference type="EMBL" id="CAF4775277.1"/>
    </source>
</evidence>
<gene>
    <name evidence="3" type="ORF">SMN809_LOCUS36458</name>
    <name evidence="4" type="ORF">SMN809_LOCUS46107</name>
</gene>
<evidence type="ECO:0000256" key="1">
    <source>
        <dbReference type="SAM" id="MobiDB-lite"/>
    </source>
</evidence>
<reference evidence="4" key="1">
    <citation type="submission" date="2021-02" db="EMBL/GenBank/DDBJ databases">
        <authorList>
            <person name="Nowell W R."/>
        </authorList>
    </citation>
    <scope>NUCLEOTIDE SEQUENCE</scope>
</reference>
<organism evidence="4 5">
    <name type="scientific">Rotaria magnacalcarata</name>
    <dbReference type="NCBI Taxonomy" id="392030"/>
    <lineage>
        <taxon>Eukaryota</taxon>
        <taxon>Metazoa</taxon>
        <taxon>Spiralia</taxon>
        <taxon>Gnathifera</taxon>
        <taxon>Rotifera</taxon>
        <taxon>Eurotatoria</taxon>
        <taxon>Bdelloidea</taxon>
        <taxon>Philodinida</taxon>
        <taxon>Philodinidae</taxon>
        <taxon>Rotaria</taxon>
    </lineage>
</organism>
<feature type="non-terminal residue" evidence="4">
    <location>
        <position position="58"/>
    </location>
</feature>
<dbReference type="EMBL" id="CAJOBI010089861">
    <property type="protein sequence ID" value="CAF4536890.1"/>
    <property type="molecule type" value="Genomic_DNA"/>
</dbReference>